<dbReference type="InterPro" id="IPR029058">
    <property type="entry name" value="AB_hydrolase_fold"/>
</dbReference>
<dbReference type="Gene3D" id="2.60.120.590">
    <property type="entry name" value="Alpha-ketoglutarate-dependent dioxygenase AlkB-like"/>
    <property type="match status" value="1"/>
</dbReference>
<dbReference type="InterPro" id="IPR001611">
    <property type="entry name" value="Leu-rich_rpt"/>
</dbReference>
<feature type="domain" description="Fe2OG dioxygenase" evidence="3">
    <location>
        <begin position="163"/>
        <end position="263"/>
    </location>
</feature>
<dbReference type="PANTHER" id="PTHR48070">
    <property type="entry name" value="ESTERASE OVCA2"/>
    <property type="match status" value="1"/>
</dbReference>
<feature type="region of interest" description="Disordered" evidence="2">
    <location>
        <begin position="384"/>
        <end position="415"/>
    </location>
</feature>
<evidence type="ECO:0000313" key="4">
    <source>
        <dbReference type="EMBL" id="CAK9065326.1"/>
    </source>
</evidence>
<dbReference type="InterPro" id="IPR032675">
    <property type="entry name" value="LRR_dom_sf"/>
</dbReference>
<dbReference type="InterPro" id="IPR011990">
    <property type="entry name" value="TPR-like_helical_dom_sf"/>
</dbReference>
<evidence type="ECO:0000313" key="5">
    <source>
        <dbReference type="Proteomes" id="UP001642464"/>
    </source>
</evidence>
<name>A0ABP0NNY4_9DINO</name>
<sequence>MFRAPSVLLRRLLRMAAEAAPRHSPEQSGAALRYGDGTAFLDATAAAIPTKHVAGDAEGLGVGDSRLLSSFLSEEEADRCFQRLLPGGEIEYQQWYHMPDRKKPQEALKRLQRTKVAMADRGDDGLTPWYRFPVNDQQRYGVLPMSPTVKELCAKVNERTGFTFNHAVVLYYADGNECIGFHKDKTLDLDDLAPIVSISLGRPGRPYLLRDDIFKPTMQQEIFLTHGALLQLGPETNSHYYHAVRQTESATGARVSVTFRRVLTYRTEAGEVLGRGAKYPTLNWPLELNGQHRLDDELEAPLAKDESAAPAPVKAKKAVKPGLQPEDVQFLRQCLEEAQVDSFFAQNDLRGAGLAAQELLRQKGRTELSKALGQRIGEAYHKWKSPAKAHEKAPTTATTTTNPATPAATPATPLPGAKPAPSWFLAKFSEWFCRTTAPPVTPQQILTYWFGSEPYKFRGGLWWRGIDPEMPLDGQAGTDARIQQRYGELLRSCRHGLPPSLRSWQQSPEGCCALVLLLDQFPRNAFRGTAEMFHYDALALEMAREALKGDLPWPFETFCYVAMMHSEDVQTVEESCLGLLRLSTKVESNIGARLKSMQVEARHHATVLRQFGRFPHRNELLGRESTAAELRWLHSKKLPSWAMSVRPKFNKPPLPDAAEGPVQLGPERGRVAKCRILVLHSNRQNPQDFKKRTRTAFQPLADIAQLHFVEAPHAYTPMGEAEEQSAQFGVAARNRTWWNSTDDPATMRYVGFDQSLEYLEKVFKEEGPFDGVLGFSQGGCMAGLLAQMQPRGAIQFNFCVVVSGFYCRDVELCKMQLEKPPERHREDLVKAKAGVVQMPSFHIWGLQDQLVEPWRSRILSETFDRPVIATHEADHFSQGRHHWPIAQVSQWLADTGLLRDDVLPETPPELAMTAWARVMKGSGVAHVTLEDVKEVITTHGEKSRDVLQRALALMPWNSKVAQPEAAYWLFAAVASQGDFQGSHNELLKELVNAGGWKALLHLHAILEATESLQGTKLQESIVQLFAQQLHEDLQVVEEWRQSDDHQGMEPSLSLCARAAPRFGGAVRHFALRVAAELHRLRGGDLNEEALRQQQPELSKMYRKVLSDVLALLDEFTDGYQAKLKGDRRQQWRMGGMDINKFEALKASPLSDAVLHPEPMPVEISTKEQLNPLYAFLKSGNAFEPNINDDLVFTKGTITRDKRLDLCKQVIGPQGVDDLLQSISANQNAGLVKHLLLGNNVCGDDLPKRIAELLRNRQVALRTWYIAGNRITSEGLAPLCEVLAGGAFLLRSPGSIDSPPLAPDDTLVEQLWLKRNPLHASGAGLLSSMLRTNRSLKVLDLVNCGLMDQGVEQLLPGLAESSLQHLYLDGNGLTAAVAKEVTLAGKNLFTLSLGMNRLFDEGAQAVCEHLSPSVQRLCMASCGMGISGASAVAKLLTGNRTLRFLDLGLLKATSALGEVPNRITDEGATLIGKSLEVNSTLNALLLVHNTIHQAGLKAIQTSISQNSSMVKLELEQLGIAYNELTREEIRHTLNKNRRKLQEDPEEWARVEEALDPVHLEEPGRNRHY</sequence>
<keyword evidence="1" id="KW-0378">Hydrolase</keyword>
<reference evidence="4 5" key="1">
    <citation type="submission" date="2024-02" db="EMBL/GenBank/DDBJ databases">
        <authorList>
            <person name="Chen Y."/>
            <person name="Shah S."/>
            <person name="Dougan E. K."/>
            <person name="Thang M."/>
            <person name="Chan C."/>
        </authorList>
    </citation>
    <scope>NUCLEOTIDE SEQUENCE [LARGE SCALE GENOMIC DNA]</scope>
</reference>
<dbReference type="InterPro" id="IPR027450">
    <property type="entry name" value="AlkB-like"/>
</dbReference>
<dbReference type="Gene3D" id="3.80.10.10">
    <property type="entry name" value="Ribonuclease Inhibitor"/>
    <property type="match status" value="2"/>
</dbReference>
<evidence type="ECO:0000256" key="1">
    <source>
        <dbReference type="ARBA" id="ARBA00022801"/>
    </source>
</evidence>
<dbReference type="Pfam" id="PF13516">
    <property type="entry name" value="LRR_6"/>
    <property type="match status" value="2"/>
</dbReference>
<dbReference type="EMBL" id="CAXAMM010029779">
    <property type="protein sequence ID" value="CAK9065326.1"/>
    <property type="molecule type" value="Genomic_DNA"/>
</dbReference>
<dbReference type="Gene3D" id="3.40.50.1820">
    <property type="entry name" value="alpha/beta hydrolase"/>
    <property type="match status" value="1"/>
</dbReference>
<dbReference type="SMART" id="SM00368">
    <property type="entry name" value="LRR_RI"/>
    <property type="match status" value="7"/>
</dbReference>
<dbReference type="SUPFAM" id="SSF53474">
    <property type="entry name" value="alpha/beta-Hydrolases"/>
    <property type="match status" value="1"/>
</dbReference>
<keyword evidence="5" id="KW-1185">Reference proteome</keyword>
<comment type="caution">
    <text evidence="4">The sequence shown here is derived from an EMBL/GenBank/DDBJ whole genome shotgun (WGS) entry which is preliminary data.</text>
</comment>
<dbReference type="PANTHER" id="PTHR48070:SF6">
    <property type="entry name" value="ESTERASE OVCA2"/>
    <property type="match status" value="1"/>
</dbReference>
<feature type="compositionally biased region" description="Low complexity" evidence="2">
    <location>
        <begin position="394"/>
        <end position="411"/>
    </location>
</feature>
<evidence type="ECO:0000259" key="3">
    <source>
        <dbReference type="PROSITE" id="PS51471"/>
    </source>
</evidence>
<dbReference type="Pfam" id="PF03959">
    <property type="entry name" value="FSH1"/>
    <property type="match status" value="1"/>
</dbReference>
<dbReference type="Pfam" id="PF13532">
    <property type="entry name" value="2OG-FeII_Oxy_2"/>
    <property type="match status" value="1"/>
</dbReference>
<feature type="non-terminal residue" evidence="4">
    <location>
        <position position="1567"/>
    </location>
</feature>
<accession>A0ABP0NNY4</accession>
<dbReference type="Pfam" id="PF06041">
    <property type="entry name" value="DUF924"/>
    <property type="match status" value="1"/>
</dbReference>
<dbReference type="SUPFAM" id="SSF48452">
    <property type="entry name" value="TPR-like"/>
    <property type="match status" value="1"/>
</dbReference>
<protein>
    <recommendedName>
        <fullName evidence="3">Fe2OG dioxygenase domain-containing protein</fullName>
    </recommendedName>
</protein>
<dbReference type="InterPro" id="IPR005123">
    <property type="entry name" value="Oxoglu/Fe-dep_dioxygenase_dom"/>
</dbReference>
<dbReference type="Gene3D" id="1.20.58.320">
    <property type="entry name" value="TPR-like"/>
    <property type="match status" value="1"/>
</dbReference>
<proteinExistence type="predicted"/>
<dbReference type="Gene3D" id="1.25.40.10">
    <property type="entry name" value="Tetratricopeptide repeat domain"/>
    <property type="match status" value="1"/>
</dbReference>
<dbReference type="InterPro" id="IPR050593">
    <property type="entry name" value="LovG"/>
</dbReference>
<dbReference type="PROSITE" id="PS51471">
    <property type="entry name" value="FE2OG_OXY"/>
    <property type="match status" value="1"/>
</dbReference>
<dbReference type="SUPFAM" id="SSF51197">
    <property type="entry name" value="Clavaminate synthase-like"/>
    <property type="match status" value="1"/>
</dbReference>
<dbReference type="SUPFAM" id="SSF52047">
    <property type="entry name" value="RNI-like"/>
    <property type="match status" value="1"/>
</dbReference>
<gene>
    <name evidence="4" type="ORF">SCF082_LOCUS33459</name>
</gene>
<dbReference type="Proteomes" id="UP001642464">
    <property type="component" value="Unassembled WGS sequence"/>
</dbReference>
<evidence type="ECO:0000256" key="2">
    <source>
        <dbReference type="SAM" id="MobiDB-lite"/>
    </source>
</evidence>
<dbReference type="InterPro" id="IPR037151">
    <property type="entry name" value="AlkB-like_sf"/>
</dbReference>
<dbReference type="InterPro" id="IPR010323">
    <property type="entry name" value="DUF924"/>
</dbReference>
<dbReference type="InterPro" id="IPR005645">
    <property type="entry name" value="FSH-like_dom"/>
</dbReference>
<organism evidence="4 5">
    <name type="scientific">Durusdinium trenchii</name>
    <dbReference type="NCBI Taxonomy" id="1381693"/>
    <lineage>
        <taxon>Eukaryota</taxon>
        <taxon>Sar</taxon>
        <taxon>Alveolata</taxon>
        <taxon>Dinophyceae</taxon>
        <taxon>Suessiales</taxon>
        <taxon>Symbiodiniaceae</taxon>
        <taxon>Durusdinium</taxon>
    </lineage>
</organism>